<reference evidence="2 3" key="1">
    <citation type="submission" date="2023-09" db="EMBL/GenBank/DDBJ databases">
        <authorList>
            <person name="Rey-Velasco X."/>
        </authorList>
    </citation>
    <scope>NUCLEOTIDE SEQUENCE [LARGE SCALE GENOMIC DNA]</scope>
    <source>
        <strain evidence="2 3">F363</strain>
    </source>
</reference>
<proteinExistence type="predicted"/>
<gene>
    <name evidence="2" type="ORF">RM553_19550</name>
</gene>
<keyword evidence="3" id="KW-1185">Reference proteome</keyword>
<dbReference type="Proteomes" id="UP001262889">
    <property type="component" value="Unassembled WGS sequence"/>
</dbReference>
<name>A0ABU3CFA2_9FLAO</name>
<feature type="non-terminal residue" evidence="2">
    <location>
        <position position="1"/>
    </location>
</feature>
<accession>A0ABU3CFA2</accession>
<organism evidence="2 3">
    <name type="scientific">Autumnicola tepida</name>
    <dbReference type="NCBI Taxonomy" id="3075595"/>
    <lineage>
        <taxon>Bacteria</taxon>
        <taxon>Pseudomonadati</taxon>
        <taxon>Bacteroidota</taxon>
        <taxon>Flavobacteriia</taxon>
        <taxon>Flavobacteriales</taxon>
        <taxon>Flavobacteriaceae</taxon>
        <taxon>Autumnicola</taxon>
    </lineage>
</organism>
<dbReference type="RefSeq" id="WP_311536644.1">
    <property type="nucleotide sequence ID" value="NZ_JAVRHQ010000095.1"/>
</dbReference>
<sequence>VRQNTFNEMSDQLEELIIELEDEEQKLIDCGKKMLNEYGLTDFTIFSTSILNRTLNLNRGYVSLINSNNYIAAAPLVRLNLDSLLRLFASTQSEYTINEFCKKVREGESIRKMNYFKNKKIKLRDNELVKLIKNIKGCKWTKDVYETGSGFIHLSHQHIYSSIKFEKNRISGGILKTDNIVPTAEKEAGTYYMIKGSKCIRFFVDDLISAKKSTLPNNSNRCASQ</sequence>
<evidence type="ECO:0000313" key="2">
    <source>
        <dbReference type="EMBL" id="MDT0645036.1"/>
    </source>
</evidence>
<protein>
    <submittedName>
        <fullName evidence="2">Uncharacterized protein</fullName>
    </submittedName>
</protein>
<feature type="coiled-coil region" evidence="1">
    <location>
        <begin position="3"/>
        <end position="33"/>
    </location>
</feature>
<evidence type="ECO:0000313" key="3">
    <source>
        <dbReference type="Proteomes" id="UP001262889"/>
    </source>
</evidence>
<dbReference type="EMBL" id="JAVRHQ010000095">
    <property type="protein sequence ID" value="MDT0645036.1"/>
    <property type="molecule type" value="Genomic_DNA"/>
</dbReference>
<evidence type="ECO:0000256" key="1">
    <source>
        <dbReference type="SAM" id="Coils"/>
    </source>
</evidence>
<keyword evidence="1" id="KW-0175">Coiled coil</keyword>
<comment type="caution">
    <text evidence="2">The sequence shown here is derived from an EMBL/GenBank/DDBJ whole genome shotgun (WGS) entry which is preliminary data.</text>
</comment>